<evidence type="ECO:0000313" key="3">
    <source>
        <dbReference type="Proteomes" id="UP001418637"/>
    </source>
</evidence>
<organism evidence="2 3">
    <name type="scientific">Hohaiivirga grylli</name>
    <dbReference type="NCBI Taxonomy" id="3133970"/>
    <lineage>
        <taxon>Bacteria</taxon>
        <taxon>Pseudomonadati</taxon>
        <taxon>Pseudomonadota</taxon>
        <taxon>Alphaproteobacteria</taxon>
        <taxon>Hyphomicrobiales</taxon>
        <taxon>Methylobacteriaceae</taxon>
        <taxon>Hohaiivirga</taxon>
    </lineage>
</organism>
<keyword evidence="3" id="KW-1185">Reference proteome</keyword>
<dbReference type="Pfam" id="PF24693">
    <property type="entry name" value="DUF7660"/>
    <property type="match status" value="1"/>
</dbReference>
<gene>
    <name evidence="2" type="ORF">WJT86_12020</name>
</gene>
<dbReference type="Proteomes" id="UP001418637">
    <property type="component" value="Unassembled WGS sequence"/>
</dbReference>
<sequence length="85" mass="9684">MKIVIETLNEISTKEQLAEHISSLRLSLEHESNSWENISLEQYLEAMEAWILDIDGYAKNLNDEAVLSPSWATFAKILSAAKVYE</sequence>
<proteinExistence type="predicted"/>
<protein>
    <recommendedName>
        <fullName evidence="1">DUF7660 domain-containing protein</fullName>
    </recommendedName>
</protein>
<reference evidence="2 3" key="1">
    <citation type="submission" date="2024-04" db="EMBL/GenBank/DDBJ databases">
        <title>A novel species isolated from cricket.</title>
        <authorList>
            <person name="Wang H.-C."/>
        </authorList>
    </citation>
    <scope>NUCLEOTIDE SEQUENCE [LARGE SCALE GENOMIC DNA]</scope>
    <source>
        <strain evidence="2 3">WL0021</strain>
    </source>
</reference>
<evidence type="ECO:0000259" key="1">
    <source>
        <dbReference type="Pfam" id="PF24693"/>
    </source>
</evidence>
<comment type="caution">
    <text evidence="2">The sequence shown here is derived from an EMBL/GenBank/DDBJ whole genome shotgun (WGS) entry which is preliminary data.</text>
</comment>
<dbReference type="InterPro" id="IPR056077">
    <property type="entry name" value="DUF7660"/>
</dbReference>
<accession>A0ABV0BM85</accession>
<evidence type="ECO:0000313" key="2">
    <source>
        <dbReference type="EMBL" id="MEN3931780.1"/>
    </source>
</evidence>
<dbReference type="EMBL" id="JBBYXI010000010">
    <property type="protein sequence ID" value="MEN3931780.1"/>
    <property type="molecule type" value="Genomic_DNA"/>
</dbReference>
<name>A0ABV0BM85_9HYPH</name>
<feature type="domain" description="DUF7660" evidence="1">
    <location>
        <begin position="13"/>
        <end position="85"/>
    </location>
</feature>
<dbReference type="RefSeq" id="WP_346337827.1">
    <property type="nucleotide sequence ID" value="NZ_JBBYXI010000010.1"/>
</dbReference>